<dbReference type="PANTHER" id="PTHR38436:SF1">
    <property type="entry name" value="ESTER CYCLASE"/>
    <property type="match status" value="1"/>
</dbReference>
<proteinExistence type="predicted"/>
<dbReference type="Proteomes" id="UP000017746">
    <property type="component" value="Chromosome"/>
</dbReference>
<sequence length="146" mass="15911">MSPSEQLESNKQIARDYIEQVFNKHNPLAARDFVTDDVVWHGGALGDLTGAENLTGLLTGFLGSLPDLYAAEQDVVAENDLVMVRLVVTATVKGQLLGVPADGRTVRWDAVDIYRVTDGRISEEWAADDLVTIMTQLGAFTPPWAP</sequence>
<organism evidence="1 2">
    <name type="scientific">Actinoplanes friuliensis DSM 7358</name>
    <dbReference type="NCBI Taxonomy" id="1246995"/>
    <lineage>
        <taxon>Bacteria</taxon>
        <taxon>Bacillati</taxon>
        <taxon>Actinomycetota</taxon>
        <taxon>Actinomycetes</taxon>
        <taxon>Micromonosporales</taxon>
        <taxon>Micromonosporaceae</taxon>
        <taxon>Actinoplanes</taxon>
    </lineage>
</organism>
<dbReference type="RefSeq" id="WP_023560490.1">
    <property type="nucleotide sequence ID" value="NC_022657.1"/>
</dbReference>
<dbReference type="HOGENOM" id="CLU_100997_5_0_11"/>
<dbReference type="EMBL" id="CP006272">
    <property type="protein sequence ID" value="AGZ44153.1"/>
    <property type="molecule type" value="Genomic_DNA"/>
</dbReference>
<dbReference type="STRING" id="1246995.AFR_29460"/>
<dbReference type="PATRIC" id="fig|1246995.3.peg.5971"/>
<dbReference type="InterPro" id="IPR032710">
    <property type="entry name" value="NTF2-like_dom_sf"/>
</dbReference>
<evidence type="ECO:0000313" key="1">
    <source>
        <dbReference type="EMBL" id="AGZ44153.1"/>
    </source>
</evidence>
<dbReference type="Pfam" id="PF07366">
    <property type="entry name" value="SnoaL"/>
    <property type="match status" value="1"/>
</dbReference>
<name>U5W4M2_9ACTN</name>
<dbReference type="GO" id="GO:0030638">
    <property type="term" value="P:polyketide metabolic process"/>
    <property type="evidence" value="ECO:0007669"/>
    <property type="project" value="InterPro"/>
</dbReference>
<evidence type="ECO:0008006" key="3">
    <source>
        <dbReference type="Google" id="ProtNLM"/>
    </source>
</evidence>
<dbReference type="Gene3D" id="3.10.450.50">
    <property type="match status" value="1"/>
</dbReference>
<gene>
    <name evidence="1" type="ORF">AFR_29460</name>
</gene>
<protein>
    <recommendedName>
        <fullName evidence="3">Ester cyclase</fullName>
    </recommendedName>
</protein>
<dbReference type="KEGG" id="afs:AFR_29460"/>
<dbReference type="AlphaFoldDB" id="U5W4M2"/>
<reference evidence="1 2" key="1">
    <citation type="journal article" date="2014" name="J. Biotechnol.">
        <title>Complete genome sequence of the actinobacterium Actinoplanes friuliensis HAG 010964, producer of the lipopeptide antibiotic friulimycin.</title>
        <authorList>
            <person name="Ruckert C."/>
            <person name="Szczepanowski R."/>
            <person name="Albersmeier A."/>
            <person name="Goesmann A."/>
            <person name="Fischer N."/>
            <person name="Steinkamper A."/>
            <person name="Puhler A."/>
            <person name="Biener R."/>
            <person name="Schwartz D."/>
            <person name="Kalinowski J."/>
        </authorList>
    </citation>
    <scope>NUCLEOTIDE SEQUENCE [LARGE SCALE GENOMIC DNA]</scope>
    <source>
        <strain evidence="1 2">DSM 7358</strain>
    </source>
</reference>
<dbReference type="InterPro" id="IPR009959">
    <property type="entry name" value="Cyclase_SnoaL-like"/>
</dbReference>
<evidence type="ECO:0000313" key="2">
    <source>
        <dbReference type="Proteomes" id="UP000017746"/>
    </source>
</evidence>
<keyword evidence="2" id="KW-1185">Reference proteome</keyword>
<accession>U5W4M2</accession>
<dbReference type="SUPFAM" id="SSF54427">
    <property type="entry name" value="NTF2-like"/>
    <property type="match status" value="1"/>
</dbReference>
<dbReference type="OrthoDB" id="9182871at2"/>
<dbReference type="PANTHER" id="PTHR38436">
    <property type="entry name" value="POLYKETIDE CYCLASE SNOAL-LIKE DOMAIN"/>
    <property type="match status" value="1"/>
</dbReference>
<dbReference type="eggNOG" id="COG5485">
    <property type="taxonomic scope" value="Bacteria"/>
</dbReference>